<gene>
    <name evidence="2" type="ORF">ATE48_02490</name>
</gene>
<dbReference type="EMBL" id="CP013244">
    <property type="protein sequence ID" value="ANP44871.1"/>
    <property type="molecule type" value="Genomic_DNA"/>
</dbReference>
<evidence type="ECO:0000313" key="3">
    <source>
        <dbReference type="Proteomes" id="UP000092498"/>
    </source>
</evidence>
<dbReference type="KEGG" id="cbot:ATE48_02490"/>
<dbReference type="Proteomes" id="UP000092498">
    <property type="component" value="Chromosome"/>
</dbReference>
<sequence length="60" mass="6688">MIGLIVSEVILYAVAALIGFAIGWRAYVMLAAQRREADIRETEQLRAALTEAQVRRARVS</sequence>
<organism evidence="2 3">
    <name type="scientific">Candidatus Viadribacter manganicus</name>
    <dbReference type="NCBI Taxonomy" id="1759059"/>
    <lineage>
        <taxon>Bacteria</taxon>
        <taxon>Pseudomonadati</taxon>
        <taxon>Pseudomonadota</taxon>
        <taxon>Alphaproteobacteria</taxon>
        <taxon>Hyphomonadales</taxon>
        <taxon>Hyphomonadaceae</taxon>
        <taxon>Candidatus Viadribacter</taxon>
    </lineage>
</organism>
<dbReference type="RefSeq" id="WP_066767485.1">
    <property type="nucleotide sequence ID" value="NZ_CP013244.1"/>
</dbReference>
<dbReference type="InParanoid" id="A0A1B1AE92"/>
<dbReference type="AlphaFoldDB" id="A0A1B1AE92"/>
<proteinExistence type="predicted"/>
<name>A0A1B1AE92_9PROT</name>
<evidence type="ECO:0000256" key="1">
    <source>
        <dbReference type="SAM" id="Phobius"/>
    </source>
</evidence>
<keyword evidence="1" id="KW-0472">Membrane</keyword>
<evidence type="ECO:0000313" key="2">
    <source>
        <dbReference type="EMBL" id="ANP44871.1"/>
    </source>
</evidence>
<protein>
    <submittedName>
        <fullName evidence="2">Uncharacterized protein</fullName>
    </submittedName>
</protein>
<keyword evidence="1" id="KW-0812">Transmembrane</keyword>
<dbReference type="STRING" id="1759059.ATE48_02490"/>
<accession>A0A1B1AE92</accession>
<keyword evidence="3" id="KW-1185">Reference proteome</keyword>
<reference evidence="2 3" key="1">
    <citation type="submission" date="2015-11" db="EMBL/GenBank/DDBJ databases">
        <title>Whole-Genome Sequence of Candidatus Oderbacter manganicum from the National Park Lower Oder Valley, Germany.</title>
        <authorList>
            <person name="Braun B."/>
            <person name="Liere K."/>
            <person name="Szewzyk U."/>
        </authorList>
    </citation>
    <scope>NUCLEOTIDE SEQUENCE [LARGE SCALE GENOMIC DNA]</scope>
    <source>
        <strain evidence="2 3">OTSz_A_272</strain>
    </source>
</reference>
<feature type="transmembrane region" description="Helical" evidence="1">
    <location>
        <begin position="12"/>
        <end position="30"/>
    </location>
</feature>
<keyword evidence="1" id="KW-1133">Transmembrane helix</keyword>